<dbReference type="EMBL" id="RJMB01000001">
    <property type="protein sequence ID" value="RNL87666.1"/>
    <property type="molecule type" value="Genomic_DNA"/>
</dbReference>
<dbReference type="Pfam" id="PF05147">
    <property type="entry name" value="LANC_like"/>
    <property type="match status" value="1"/>
</dbReference>
<dbReference type="AlphaFoldDB" id="A0A3N0EIE1"/>
<dbReference type="PRINTS" id="PR01950">
    <property type="entry name" value="LANCSUPER"/>
</dbReference>
<gene>
    <name evidence="1" type="ORF">EFW17_00745</name>
</gene>
<keyword evidence="2" id="KW-1185">Reference proteome</keyword>
<evidence type="ECO:0000313" key="1">
    <source>
        <dbReference type="EMBL" id="RNL87666.1"/>
    </source>
</evidence>
<dbReference type="InterPro" id="IPR007822">
    <property type="entry name" value="LANC-like"/>
</dbReference>
<accession>A0A3N0EIE1</accession>
<dbReference type="Gene3D" id="1.50.10.20">
    <property type="match status" value="1"/>
</dbReference>
<sequence>MNGQTPYNRALNKLHTGHEYTYDTERLIIQKALRGPIRDTGAPPSMNGVSDDKKELDRFLFREADRYAEDCMDRHVTVGTENPLFIGASHCPITGNTTVAPITTGLYSGISGLLLMYAGCYRVLGDNKFLTGATQTLDTLSYIDRNPKPDIWFGFTGATSDIYALSIASRILPENMGTELQSAYSKHLIRSIHWLTRVTRPDVVGGLSGTLLACVAIAENGVCDLTDQLIEDIYFRISRPWVPTEKTNLDLGQLGMAHGTVGVYFAAARAAKYLGYTSDFTVWVEKLHEAGWTLLRTAQRSADYGSVSWCRGTAGLAAILVYLDRRSGEVHPLTTATLQWLFDNSSLAEGRCLCCGVGSLVDLLASLSSNSGTTNRIPTMDWTKLIKRWIAQPQNPRIPTDANYLGSMQGTSGFVYVLLRLTSRGDDLPSLLTLDSF</sequence>
<evidence type="ECO:0000313" key="2">
    <source>
        <dbReference type="Proteomes" id="UP000269198"/>
    </source>
</evidence>
<dbReference type="Proteomes" id="UP000269198">
    <property type="component" value="Unassembled WGS sequence"/>
</dbReference>
<protein>
    <recommendedName>
        <fullName evidence="3">Lanthionine synthetase</fullName>
    </recommendedName>
</protein>
<name>A0A3N0EIE1_9ACTN</name>
<evidence type="ECO:0008006" key="3">
    <source>
        <dbReference type="Google" id="ProtNLM"/>
    </source>
</evidence>
<reference evidence="1 2" key="1">
    <citation type="submission" date="2018-11" db="EMBL/GenBank/DDBJ databases">
        <title>The genome draft of YIM 96095.</title>
        <authorList>
            <person name="Tang S.-K."/>
            <person name="Chunyu W.-X."/>
            <person name="Feng Y.-Z."/>
        </authorList>
    </citation>
    <scope>NUCLEOTIDE SEQUENCE [LARGE SCALE GENOMIC DNA]</scope>
    <source>
        <strain evidence="1 2">YIM 96095</strain>
    </source>
</reference>
<proteinExistence type="predicted"/>
<dbReference type="GO" id="GO:0031179">
    <property type="term" value="P:peptide modification"/>
    <property type="evidence" value="ECO:0007669"/>
    <property type="project" value="InterPro"/>
</dbReference>
<comment type="caution">
    <text evidence="1">The sequence shown here is derived from an EMBL/GenBank/DDBJ whole genome shotgun (WGS) entry which is preliminary data.</text>
</comment>
<dbReference type="SMART" id="SM01260">
    <property type="entry name" value="LANC_like"/>
    <property type="match status" value="1"/>
</dbReference>
<organism evidence="1 2">
    <name type="scientific">Halostreptopolyspora alba</name>
    <dbReference type="NCBI Taxonomy" id="2487137"/>
    <lineage>
        <taxon>Bacteria</taxon>
        <taxon>Bacillati</taxon>
        <taxon>Actinomycetota</taxon>
        <taxon>Actinomycetes</taxon>
        <taxon>Streptosporangiales</taxon>
        <taxon>Nocardiopsidaceae</taxon>
        <taxon>Halostreptopolyspora</taxon>
    </lineage>
</organism>
<dbReference type="SUPFAM" id="SSF158745">
    <property type="entry name" value="LanC-like"/>
    <property type="match status" value="1"/>
</dbReference>